<name>A0AC60QX16_IXOPE</name>
<reference evidence="1 2" key="1">
    <citation type="journal article" date="2020" name="Cell">
        <title>Large-Scale Comparative Analyses of Tick Genomes Elucidate Their Genetic Diversity and Vector Capacities.</title>
        <authorList>
            <consortium name="Tick Genome and Microbiome Consortium (TIGMIC)"/>
            <person name="Jia N."/>
            <person name="Wang J."/>
            <person name="Shi W."/>
            <person name="Du L."/>
            <person name="Sun Y."/>
            <person name="Zhan W."/>
            <person name="Jiang J.F."/>
            <person name="Wang Q."/>
            <person name="Zhang B."/>
            <person name="Ji P."/>
            <person name="Bell-Sakyi L."/>
            <person name="Cui X.M."/>
            <person name="Yuan T.T."/>
            <person name="Jiang B.G."/>
            <person name="Yang W.F."/>
            <person name="Lam T.T."/>
            <person name="Chang Q.C."/>
            <person name="Ding S.J."/>
            <person name="Wang X.J."/>
            <person name="Zhu J.G."/>
            <person name="Ruan X.D."/>
            <person name="Zhao L."/>
            <person name="Wei J.T."/>
            <person name="Ye R.Z."/>
            <person name="Que T.C."/>
            <person name="Du C.H."/>
            <person name="Zhou Y.H."/>
            <person name="Cheng J.X."/>
            <person name="Dai P.F."/>
            <person name="Guo W.B."/>
            <person name="Han X.H."/>
            <person name="Huang E.J."/>
            <person name="Li L.F."/>
            <person name="Wei W."/>
            <person name="Gao Y.C."/>
            <person name="Liu J.Z."/>
            <person name="Shao H.Z."/>
            <person name="Wang X."/>
            <person name="Wang C.C."/>
            <person name="Yang T.C."/>
            <person name="Huo Q.B."/>
            <person name="Li W."/>
            <person name="Chen H.Y."/>
            <person name="Chen S.E."/>
            <person name="Zhou L.G."/>
            <person name="Ni X.B."/>
            <person name="Tian J.H."/>
            <person name="Sheng Y."/>
            <person name="Liu T."/>
            <person name="Pan Y.S."/>
            <person name="Xia L.Y."/>
            <person name="Li J."/>
            <person name="Zhao F."/>
            <person name="Cao W.C."/>
        </authorList>
    </citation>
    <scope>NUCLEOTIDE SEQUENCE [LARGE SCALE GENOMIC DNA]</scope>
    <source>
        <strain evidence="1">Iper-2018</strain>
    </source>
</reference>
<comment type="caution">
    <text evidence="1">The sequence shown here is derived from an EMBL/GenBank/DDBJ whole genome shotgun (WGS) entry which is preliminary data.</text>
</comment>
<keyword evidence="2" id="KW-1185">Reference proteome</keyword>
<protein>
    <submittedName>
        <fullName evidence="1">Uncharacterized protein</fullName>
    </submittedName>
</protein>
<accession>A0AC60QX16</accession>
<organism evidence="1 2">
    <name type="scientific">Ixodes persulcatus</name>
    <name type="common">Taiga tick</name>
    <dbReference type="NCBI Taxonomy" id="34615"/>
    <lineage>
        <taxon>Eukaryota</taxon>
        <taxon>Metazoa</taxon>
        <taxon>Ecdysozoa</taxon>
        <taxon>Arthropoda</taxon>
        <taxon>Chelicerata</taxon>
        <taxon>Arachnida</taxon>
        <taxon>Acari</taxon>
        <taxon>Parasitiformes</taxon>
        <taxon>Ixodida</taxon>
        <taxon>Ixodoidea</taxon>
        <taxon>Ixodidae</taxon>
        <taxon>Ixodinae</taxon>
        <taxon>Ixodes</taxon>
    </lineage>
</organism>
<dbReference type="EMBL" id="JABSTQ010002298">
    <property type="protein sequence ID" value="KAG0444236.1"/>
    <property type="molecule type" value="Genomic_DNA"/>
</dbReference>
<evidence type="ECO:0000313" key="2">
    <source>
        <dbReference type="Proteomes" id="UP000805193"/>
    </source>
</evidence>
<dbReference type="Proteomes" id="UP000805193">
    <property type="component" value="Unassembled WGS sequence"/>
</dbReference>
<sequence length="815" mass="91138">MFAHVRYVEDNLKAVVSVTLIRNFSPNSVSDYDKAHLYETYWRSPQGTEEGKEKALAQKVARKKEMKEILGKRRQAAPSETSDDDDEELVPQKLLMIEKEANAQLEKELERVRAELAASRKELEEERRLRAALSWTLLSKFDDDGLHIAKARPPQQANVSTLGQLSPGTLERVMGPPIEALHSGHTAENHAGDRGKDQDKNFEAGLGEDLLVECVDWDADWGIDEDVTGDVGGHFAEDGGNGNDIDENIRDGAADGDAVCENHGSSTPLFQVQEGQDAARTVWSTAELLERSVSGKPCKRYLKLGALGKKRMTPEKKGAVLNMYRKFIQDNPSVKEIAVLADPDLSPDKRVAAAVEMREARLKNMNKYIAEMCNDQQKKEGACNTSTATADRVKETKYLVCASQLLLLFSVCMDCLAPTRTTLTHRGTLVHAVITCARGHRTDWENQPRINGKALLNILLPAAITFSGASPTRVLRLLASIGIAVLKKSQFFRVQNCLVLPAATKPTEVKSSNHMEMEGLKRSLEFLLSRGLPVHVLVTDRHIGVNAFMKDTYPDIKYRFDAWHIAKGIGSRMATAGKTKKNSALNAWVKTVRAHVYWCAQTSNDDGMLVLAKWVSVMRHVIDVHQHPSPLYPACTHGPIEDRWWLQEWTEPYMALENIVMAKQLLKDIPRLSGEGQTFRLESFYSLMLRFTPKSTHFSFEGMVTRTSIAVLHYNENSNRMQATTKEKKKRFSLKYPKSRKGEWVLCKLMEPASYDYVQRLLNSCLGLAEASRTYKEAAAVNGPRPGQPPLCSVAQRPSKEAAVSAHRTRFDQAS</sequence>
<evidence type="ECO:0000313" key="1">
    <source>
        <dbReference type="EMBL" id="KAG0444236.1"/>
    </source>
</evidence>
<gene>
    <name evidence="1" type="ORF">HPB47_014016</name>
</gene>
<proteinExistence type="predicted"/>